<organism evidence="3 4">
    <name type="scientific">Dactylosporangium sucinum</name>
    <dbReference type="NCBI Taxonomy" id="1424081"/>
    <lineage>
        <taxon>Bacteria</taxon>
        <taxon>Bacillati</taxon>
        <taxon>Actinomycetota</taxon>
        <taxon>Actinomycetes</taxon>
        <taxon>Micromonosporales</taxon>
        <taxon>Micromonosporaceae</taxon>
        <taxon>Dactylosporangium</taxon>
    </lineage>
</organism>
<reference evidence="3" key="1">
    <citation type="journal article" date="2014" name="Int. J. Syst. Evol. Microbiol.">
        <title>Complete genome sequence of Corynebacterium casei LMG S-19264T (=DSM 44701T), isolated from a smear-ripened cheese.</title>
        <authorList>
            <consortium name="US DOE Joint Genome Institute (JGI-PGF)"/>
            <person name="Walter F."/>
            <person name="Albersmeier A."/>
            <person name="Kalinowski J."/>
            <person name="Ruckert C."/>
        </authorList>
    </citation>
    <scope>NUCLEOTIDE SEQUENCE</scope>
    <source>
        <strain evidence="3">JCM 19831</strain>
    </source>
</reference>
<proteinExistence type="predicted"/>
<dbReference type="PANTHER" id="PTHR40278">
    <property type="entry name" value="DNA UTILIZATION PROTEIN HOFN"/>
    <property type="match status" value="1"/>
</dbReference>
<dbReference type="PRINTS" id="PR01217">
    <property type="entry name" value="PRICHEXTENSN"/>
</dbReference>
<evidence type="ECO:0008006" key="5">
    <source>
        <dbReference type="Google" id="ProtNLM"/>
    </source>
</evidence>
<comment type="caution">
    <text evidence="3">The sequence shown here is derived from an EMBL/GenBank/DDBJ whole genome shotgun (WGS) entry which is preliminary data.</text>
</comment>
<dbReference type="InterPro" id="IPR007813">
    <property type="entry name" value="PilN"/>
</dbReference>
<dbReference type="EMBL" id="BMPI01000024">
    <property type="protein sequence ID" value="GGM41647.1"/>
    <property type="molecule type" value="Genomic_DNA"/>
</dbReference>
<feature type="transmembrane region" description="Helical" evidence="2">
    <location>
        <begin position="267"/>
        <end position="285"/>
    </location>
</feature>
<feature type="compositionally biased region" description="Pro residues" evidence="1">
    <location>
        <begin position="129"/>
        <end position="155"/>
    </location>
</feature>
<keyword evidence="2" id="KW-1133">Transmembrane helix</keyword>
<feature type="compositionally biased region" description="Acidic residues" evidence="1">
    <location>
        <begin position="33"/>
        <end position="42"/>
    </location>
</feature>
<name>A0A917TWX6_9ACTN</name>
<dbReference type="InterPro" id="IPR052534">
    <property type="entry name" value="Extracell_DNA_Util/SecSys_Comp"/>
</dbReference>
<accession>A0A917TWX6</accession>
<feature type="compositionally biased region" description="Pro residues" evidence="1">
    <location>
        <begin position="53"/>
        <end position="65"/>
    </location>
</feature>
<protein>
    <recommendedName>
        <fullName evidence="5">Fimbrial assembly family protein</fullName>
    </recommendedName>
</protein>
<evidence type="ECO:0000313" key="4">
    <source>
        <dbReference type="Proteomes" id="UP000642070"/>
    </source>
</evidence>
<keyword evidence="2" id="KW-0472">Membrane</keyword>
<evidence type="ECO:0000313" key="3">
    <source>
        <dbReference type="EMBL" id="GGM41647.1"/>
    </source>
</evidence>
<feature type="compositionally biased region" description="Low complexity" evidence="1">
    <location>
        <begin position="115"/>
        <end position="128"/>
    </location>
</feature>
<reference evidence="3" key="2">
    <citation type="submission" date="2020-09" db="EMBL/GenBank/DDBJ databases">
        <authorList>
            <person name="Sun Q."/>
            <person name="Ohkuma M."/>
        </authorList>
    </citation>
    <scope>NUCLEOTIDE SEQUENCE</scope>
    <source>
        <strain evidence="3">JCM 19831</strain>
    </source>
</reference>
<feature type="region of interest" description="Disordered" evidence="1">
    <location>
        <begin position="1"/>
        <end position="76"/>
    </location>
</feature>
<keyword evidence="2" id="KW-0812">Transmembrane</keyword>
<dbReference type="RefSeq" id="WP_190252246.1">
    <property type="nucleotide sequence ID" value="NZ_BMPI01000024.1"/>
</dbReference>
<gene>
    <name evidence="3" type="ORF">GCM10007977_048900</name>
</gene>
<sequence>MTSPLDPPGDPHDGPEPPPPVDGRLTGIVLPSFDDEPPAEAEADARPVRVVPSGPPPAWPPPEPQEPAAAAPVKREFPRFIHGELVLPAATAPAAPPEPFTEAPSALPTAVADRTPTLDLPAATLDLPAAPPPATPPRPASLPSAPPPIPRPPAAPARATPPSAQAPHVALPDVPTAGRPAVPVAATWAPRPADAPGTEAPAGEPVADRTPSPAPADGPRRGGPWQSAPHPAFPEATARTFRILPIAADLLPTEISATRHVRRVRRLVVIGVAAVVALVVGWYVMAAGDVRQAQDGLADAQLALRKVNSQQNDYKEQRDVRRRADEISAQLRAVMAQDLSWSALLTSLQSAAPKGVRLTGVTGSLDADAPAGAGASPDRIGLITLTGVAPSKAVIATYVDTLGAVGGIADPFLTDANQDDEGVTFTIRMDITKAALGGRFSPPSATPSASGGK</sequence>
<dbReference type="PANTHER" id="PTHR40278:SF1">
    <property type="entry name" value="DNA UTILIZATION PROTEIN HOFN"/>
    <property type="match status" value="1"/>
</dbReference>
<evidence type="ECO:0000256" key="1">
    <source>
        <dbReference type="SAM" id="MobiDB-lite"/>
    </source>
</evidence>
<keyword evidence="4" id="KW-1185">Reference proteome</keyword>
<dbReference type="Pfam" id="PF05137">
    <property type="entry name" value="PilN"/>
    <property type="match status" value="1"/>
</dbReference>
<evidence type="ECO:0000256" key="2">
    <source>
        <dbReference type="SAM" id="Phobius"/>
    </source>
</evidence>
<feature type="compositionally biased region" description="Low complexity" evidence="1">
    <location>
        <begin position="156"/>
        <end position="167"/>
    </location>
</feature>
<dbReference type="Proteomes" id="UP000642070">
    <property type="component" value="Unassembled WGS sequence"/>
</dbReference>
<feature type="region of interest" description="Disordered" evidence="1">
    <location>
        <begin position="89"/>
        <end position="229"/>
    </location>
</feature>
<dbReference type="AlphaFoldDB" id="A0A917TWX6"/>